<gene>
    <name evidence="2" type="ORF">LVIROSA_LOCUS35978</name>
</gene>
<dbReference type="Pfam" id="PF25071">
    <property type="entry name" value="DUF7795"/>
    <property type="match status" value="1"/>
</dbReference>
<evidence type="ECO:0000259" key="1">
    <source>
        <dbReference type="Pfam" id="PF25071"/>
    </source>
</evidence>
<evidence type="ECO:0000313" key="3">
    <source>
        <dbReference type="Proteomes" id="UP001157418"/>
    </source>
</evidence>
<evidence type="ECO:0000313" key="2">
    <source>
        <dbReference type="EMBL" id="CAH1450555.1"/>
    </source>
</evidence>
<keyword evidence="3" id="KW-1185">Reference proteome</keyword>
<organism evidence="2 3">
    <name type="scientific">Lactuca virosa</name>
    <dbReference type="NCBI Taxonomy" id="75947"/>
    <lineage>
        <taxon>Eukaryota</taxon>
        <taxon>Viridiplantae</taxon>
        <taxon>Streptophyta</taxon>
        <taxon>Embryophyta</taxon>
        <taxon>Tracheophyta</taxon>
        <taxon>Spermatophyta</taxon>
        <taxon>Magnoliopsida</taxon>
        <taxon>eudicotyledons</taxon>
        <taxon>Gunneridae</taxon>
        <taxon>Pentapetalae</taxon>
        <taxon>asterids</taxon>
        <taxon>campanulids</taxon>
        <taxon>Asterales</taxon>
        <taxon>Asteraceae</taxon>
        <taxon>Cichorioideae</taxon>
        <taxon>Cichorieae</taxon>
        <taxon>Lactucinae</taxon>
        <taxon>Lactuca</taxon>
    </lineage>
</organism>
<dbReference type="PANTHER" id="PTHR35305">
    <property type="entry name" value="FAD-BINDING PROTEIN"/>
    <property type="match status" value="1"/>
</dbReference>
<feature type="domain" description="DUF7795" evidence="1">
    <location>
        <begin position="11"/>
        <end position="66"/>
    </location>
</feature>
<comment type="caution">
    <text evidence="2">The sequence shown here is derived from an EMBL/GenBank/DDBJ whole genome shotgun (WGS) entry which is preliminary data.</text>
</comment>
<protein>
    <recommendedName>
        <fullName evidence="1">DUF7795 domain-containing protein</fullName>
    </recommendedName>
</protein>
<dbReference type="PANTHER" id="PTHR35305:SF2">
    <property type="entry name" value="FAD-BINDING PROTEIN"/>
    <property type="match status" value="1"/>
</dbReference>
<dbReference type="EMBL" id="CAKMRJ010005634">
    <property type="protein sequence ID" value="CAH1450555.1"/>
    <property type="molecule type" value="Genomic_DNA"/>
</dbReference>
<name>A0AAU9PLU5_9ASTR</name>
<dbReference type="AlphaFoldDB" id="A0AAU9PLU5"/>
<dbReference type="InterPro" id="IPR056697">
    <property type="entry name" value="DUF7795"/>
</dbReference>
<accession>A0AAU9PLU5</accession>
<reference evidence="2 3" key="1">
    <citation type="submission" date="2022-01" db="EMBL/GenBank/DDBJ databases">
        <authorList>
            <person name="Xiong W."/>
            <person name="Schranz E."/>
        </authorList>
    </citation>
    <scope>NUCLEOTIDE SEQUENCE [LARGE SCALE GENOMIC DNA]</scope>
</reference>
<sequence length="96" mass="11080">METEETRLNSEIKEKIVPSFSHFMARVAKYEELVAAGNRFLDIFRQTLDFIRRPSIDNTSQLFENLKISTSEKIVYAINLKTSSGELEKLCTKFGD</sequence>
<proteinExistence type="predicted"/>
<dbReference type="Proteomes" id="UP001157418">
    <property type="component" value="Unassembled WGS sequence"/>
</dbReference>